<dbReference type="AlphaFoldDB" id="A0A557QCN9"/>
<comment type="caution">
    <text evidence="1">The sequence shown here is derived from an EMBL/GenBank/DDBJ whole genome shotgun (WGS) entry which is preliminary data.</text>
</comment>
<reference evidence="1 2" key="1">
    <citation type="submission" date="2019-07" db="EMBL/GenBank/DDBJ databases">
        <title>The pathways for chlorine oxyanion respiration interact through the shared metabolite chlorate.</title>
        <authorList>
            <person name="Barnum T.P."/>
            <person name="Cheng Y."/>
            <person name="Hill K.A."/>
            <person name="Lucas L.N."/>
            <person name="Carlson H.K."/>
            <person name="Coates J.D."/>
        </authorList>
    </citation>
    <scope>NUCLEOTIDE SEQUENCE [LARGE SCALE GENOMIC DNA]</scope>
    <source>
        <strain evidence="1 2">SFB-3</strain>
    </source>
</reference>
<dbReference type="RefSeq" id="WP_144311354.1">
    <property type="nucleotide sequence ID" value="NZ_VMNK01000026.1"/>
</dbReference>
<proteinExistence type="predicted"/>
<sequence>MWKALRIALLLIVLATVALGAWRAQSRATSWINTLHVTIYPINADGRDATARHIAQLGPRDFEPIAEWLGSEAQRYGINTLKPIAITLAPPRQSLPPQPLRHPSAWEAIVWSLQMRYWAWRNDDSPGPRPDVRLFVQYHDPALQASVQHSVGLEKGLIGLANVFASRVDDGGNLMVIAHEMLHTVGATDKYDPATLMPRFPDGYADPDQRPATPQTRAEIMAGRIPLTPERADVPVSLRYVLVGPATAAEIGWLRTP</sequence>
<dbReference type="OrthoDB" id="5523793at2"/>
<name>A0A557QCN9_9RHOO</name>
<protein>
    <submittedName>
        <fullName evidence="1">Uncharacterized protein</fullName>
    </submittedName>
</protein>
<accession>A0A557QCN9</accession>
<organism evidence="1 2">
    <name type="scientific">Denitromonas halophila</name>
    <dbReference type="NCBI Taxonomy" id="1629404"/>
    <lineage>
        <taxon>Bacteria</taxon>
        <taxon>Pseudomonadati</taxon>
        <taxon>Pseudomonadota</taxon>
        <taxon>Betaproteobacteria</taxon>
        <taxon>Rhodocyclales</taxon>
        <taxon>Zoogloeaceae</taxon>
        <taxon>Denitromonas</taxon>
    </lineage>
</organism>
<dbReference type="EMBL" id="VMNK01000026">
    <property type="protein sequence ID" value="TVO50689.1"/>
    <property type="molecule type" value="Genomic_DNA"/>
</dbReference>
<evidence type="ECO:0000313" key="2">
    <source>
        <dbReference type="Proteomes" id="UP000319502"/>
    </source>
</evidence>
<gene>
    <name evidence="1" type="ORF">FHP91_20745</name>
</gene>
<evidence type="ECO:0000313" key="1">
    <source>
        <dbReference type="EMBL" id="TVO50689.1"/>
    </source>
</evidence>
<dbReference type="Proteomes" id="UP000319502">
    <property type="component" value="Unassembled WGS sequence"/>
</dbReference>
<keyword evidence="2" id="KW-1185">Reference proteome</keyword>